<name>A0ABQ4A787_9ACTN</name>
<sequence length="365" mass="40551">MTDQLVRWLVRDAPSVRVGRGLELIDRDLQVLDEITELEGGTIRRDSYAVLHATAELDIARELAWGRGIVRPYLTLASGNIRGVFRLGAYFLNTPRRSLGRRPGLYRVQGYDYLHGLTARIGEAYAVPAGAPVLEHIIGILQGLGYTQYVVDQGAADRVVPTPGKAWALIDDPTWLGVINDLLGSIGYQGIWTDWDGRLRIEQYHRPIDRPAEWVYDTLPDTSMLLPDREIEADFFDAPNAWTFYRSNMPDDAQPTPGNGLYRYVNQTVGPTSVEARDRVIPAPSVGLDVDSQDALVAAAQSQIDADMAITTTVTAPTGLNPLHWHMDRVDVTDPEIGPPFHALVSAWELPLAGRSMQQTWTMIQ</sequence>
<dbReference type="EMBL" id="BOMN01000149">
    <property type="protein sequence ID" value="GIE26699.1"/>
    <property type="molecule type" value="Genomic_DNA"/>
</dbReference>
<organism evidence="1 2">
    <name type="scientific">Winogradskya humida</name>
    <dbReference type="NCBI Taxonomy" id="113566"/>
    <lineage>
        <taxon>Bacteria</taxon>
        <taxon>Bacillati</taxon>
        <taxon>Actinomycetota</taxon>
        <taxon>Actinomycetes</taxon>
        <taxon>Micromonosporales</taxon>
        <taxon>Micromonosporaceae</taxon>
        <taxon>Winogradskya</taxon>
    </lineage>
</organism>
<gene>
    <name evidence="1" type="ORF">Ahu01nite_098010</name>
</gene>
<evidence type="ECO:0000313" key="1">
    <source>
        <dbReference type="EMBL" id="GIE26699.1"/>
    </source>
</evidence>
<reference evidence="1 2" key="1">
    <citation type="submission" date="2021-01" db="EMBL/GenBank/DDBJ databases">
        <title>Whole genome shotgun sequence of Actinoplanes humidus NBRC 14915.</title>
        <authorList>
            <person name="Komaki H."/>
            <person name="Tamura T."/>
        </authorList>
    </citation>
    <scope>NUCLEOTIDE SEQUENCE [LARGE SCALE GENOMIC DNA]</scope>
    <source>
        <strain evidence="1 2">NBRC 14915</strain>
    </source>
</reference>
<dbReference type="Proteomes" id="UP000603200">
    <property type="component" value="Unassembled WGS sequence"/>
</dbReference>
<keyword evidence="2" id="KW-1185">Reference proteome</keyword>
<accession>A0ABQ4A787</accession>
<dbReference type="RefSeq" id="WP_203843599.1">
    <property type="nucleotide sequence ID" value="NZ_BAAATV010000016.1"/>
</dbReference>
<comment type="caution">
    <text evidence="1">The sequence shown here is derived from an EMBL/GenBank/DDBJ whole genome shotgun (WGS) entry which is preliminary data.</text>
</comment>
<evidence type="ECO:0000313" key="2">
    <source>
        <dbReference type="Proteomes" id="UP000603200"/>
    </source>
</evidence>
<protein>
    <submittedName>
        <fullName evidence="1">Uncharacterized protein</fullName>
    </submittedName>
</protein>
<proteinExistence type="predicted"/>